<reference evidence="2 3" key="1">
    <citation type="submission" date="2011-02" db="EMBL/GenBank/DDBJ databases">
        <title>The Genome Sequence of Sphaeroforma arctica JP610.</title>
        <authorList>
            <consortium name="The Broad Institute Genome Sequencing Platform"/>
            <person name="Russ C."/>
            <person name="Cuomo C."/>
            <person name="Young S.K."/>
            <person name="Zeng Q."/>
            <person name="Gargeya S."/>
            <person name="Alvarado L."/>
            <person name="Berlin A."/>
            <person name="Chapman S.B."/>
            <person name="Chen Z."/>
            <person name="Freedman E."/>
            <person name="Gellesch M."/>
            <person name="Goldberg J."/>
            <person name="Griggs A."/>
            <person name="Gujja S."/>
            <person name="Heilman E."/>
            <person name="Heiman D."/>
            <person name="Howarth C."/>
            <person name="Mehta T."/>
            <person name="Neiman D."/>
            <person name="Pearson M."/>
            <person name="Roberts A."/>
            <person name="Saif S."/>
            <person name="Shea T."/>
            <person name="Shenoy N."/>
            <person name="Sisk P."/>
            <person name="Stolte C."/>
            <person name="Sykes S."/>
            <person name="White J."/>
            <person name="Yandava C."/>
            <person name="Burger G."/>
            <person name="Gray M.W."/>
            <person name="Holland P.W.H."/>
            <person name="King N."/>
            <person name="Lang F.B.F."/>
            <person name="Roger A.J."/>
            <person name="Ruiz-Trillo I."/>
            <person name="Haas B."/>
            <person name="Nusbaum C."/>
            <person name="Birren B."/>
        </authorList>
    </citation>
    <scope>NUCLEOTIDE SEQUENCE [LARGE SCALE GENOMIC DNA]</scope>
    <source>
        <strain evidence="2 3">JP610</strain>
    </source>
</reference>
<organism evidence="2 3">
    <name type="scientific">Sphaeroforma arctica JP610</name>
    <dbReference type="NCBI Taxonomy" id="667725"/>
    <lineage>
        <taxon>Eukaryota</taxon>
        <taxon>Ichthyosporea</taxon>
        <taxon>Ichthyophonida</taxon>
        <taxon>Sphaeroforma</taxon>
    </lineage>
</organism>
<keyword evidence="1" id="KW-0175">Coiled coil</keyword>
<keyword evidence="3" id="KW-1185">Reference proteome</keyword>
<dbReference type="Proteomes" id="UP000054560">
    <property type="component" value="Unassembled WGS sequence"/>
</dbReference>
<dbReference type="GeneID" id="25908890"/>
<dbReference type="AlphaFoldDB" id="A0A0L0FQY4"/>
<name>A0A0L0FQY4_9EUKA</name>
<sequence length="140" mass="15791">MSTTPTAITDSSADKRTSAHIKFYSVAQERHTDIIEHIQKVGQKQIAIQKEAETRERALQNVQQSLIRADEDDQASLQETMRQLPFYASKTKRLAQDMKTLTQQLRDLSQRANALKASDYAMRQESSALSAVVSPRLGRS</sequence>
<gene>
    <name evidence="2" type="ORF">SARC_08386</name>
</gene>
<evidence type="ECO:0000256" key="1">
    <source>
        <dbReference type="SAM" id="Coils"/>
    </source>
</evidence>
<evidence type="ECO:0000313" key="2">
    <source>
        <dbReference type="EMBL" id="KNC79217.1"/>
    </source>
</evidence>
<dbReference type="EMBL" id="KQ242345">
    <property type="protein sequence ID" value="KNC79217.1"/>
    <property type="molecule type" value="Genomic_DNA"/>
</dbReference>
<evidence type="ECO:0000313" key="3">
    <source>
        <dbReference type="Proteomes" id="UP000054560"/>
    </source>
</evidence>
<dbReference type="RefSeq" id="XP_014153119.1">
    <property type="nucleotide sequence ID" value="XM_014297644.1"/>
</dbReference>
<accession>A0A0L0FQY4</accession>
<proteinExistence type="predicted"/>
<feature type="coiled-coil region" evidence="1">
    <location>
        <begin position="91"/>
        <end position="118"/>
    </location>
</feature>
<protein>
    <submittedName>
        <fullName evidence="2">Uncharacterized protein</fullName>
    </submittedName>
</protein>